<evidence type="ECO:0000256" key="1">
    <source>
        <dbReference type="ARBA" id="ARBA00022481"/>
    </source>
</evidence>
<dbReference type="Gene3D" id="3.30.700.10">
    <property type="entry name" value="Glycoprotein, Type 4 Pilin"/>
    <property type="match status" value="1"/>
</dbReference>
<dbReference type="SUPFAM" id="SSF54523">
    <property type="entry name" value="Pili subunits"/>
    <property type="match status" value="1"/>
</dbReference>
<dbReference type="NCBIfam" id="TIGR02532">
    <property type="entry name" value="IV_pilin_GFxxxE"/>
    <property type="match status" value="1"/>
</dbReference>
<dbReference type="Pfam" id="PF16732">
    <property type="entry name" value="ComP_DUS"/>
    <property type="match status" value="1"/>
</dbReference>
<dbReference type="Pfam" id="PF07963">
    <property type="entry name" value="N_methyl"/>
    <property type="match status" value="1"/>
</dbReference>
<keyword evidence="1" id="KW-0488">Methylation</keyword>
<reference evidence="3 4" key="1">
    <citation type="submission" date="2023-10" db="EMBL/GenBank/DDBJ databases">
        <title>Complete genome sequence of Shewanella sp. DAU334.</title>
        <authorList>
            <person name="Lee Y.-S."/>
            <person name="Jeong H.-R."/>
            <person name="Hwang E.-J."/>
            <person name="Choi Y.-L."/>
            <person name="Kim G.-D."/>
        </authorList>
    </citation>
    <scope>NUCLEOTIDE SEQUENCE [LARGE SCALE GENOMIC DNA]</scope>
    <source>
        <strain evidence="3 4">DAU334</strain>
    </source>
</reference>
<keyword evidence="2" id="KW-0472">Membrane</keyword>
<sequence length="130" mass="13914">MRIKNGFTLIELMITVVVIGILASIAYPSYIEYVAKGVRAEGLALLSDAANRQEQFYLDNRTYTTSMTELGFNKSPFVSESGYYSLSGTVTGSGSFTLTASATGAQAARDASCKNLQITETGAKSPEGCW</sequence>
<keyword evidence="2" id="KW-1133">Transmembrane helix</keyword>
<feature type="transmembrane region" description="Helical" evidence="2">
    <location>
        <begin position="7"/>
        <end position="27"/>
    </location>
</feature>
<proteinExistence type="predicted"/>
<dbReference type="InterPro" id="IPR012902">
    <property type="entry name" value="N_methyl_site"/>
</dbReference>
<dbReference type="Proteomes" id="UP001529491">
    <property type="component" value="Chromosome"/>
</dbReference>
<evidence type="ECO:0000313" key="3">
    <source>
        <dbReference type="EMBL" id="WOT04289.1"/>
    </source>
</evidence>
<evidence type="ECO:0000313" key="4">
    <source>
        <dbReference type="Proteomes" id="UP001529491"/>
    </source>
</evidence>
<dbReference type="PRINTS" id="PR00813">
    <property type="entry name" value="BCTERIALGSPG"/>
</dbReference>
<accession>A0ABZ0JXQ4</accession>
<dbReference type="RefSeq" id="WP_310471917.1">
    <property type="nucleotide sequence ID" value="NZ_CP136522.1"/>
</dbReference>
<keyword evidence="4" id="KW-1185">Reference proteome</keyword>
<gene>
    <name evidence="3" type="ORF">RGE70_13260</name>
</gene>
<name>A0ABZ0JXQ4_9GAMM</name>
<protein>
    <submittedName>
        <fullName evidence="3">Type IV pilin protein</fullName>
    </submittedName>
</protein>
<dbReference type="EMBL" id="CP136522">
    <property type="protein sequence ID" value="WOT04289.1"/>
    <property type="molecule type" value="Genomic_DNA"/>
</dbReference>
<evidence type="ECO:0000256" key="2">
    <source>
        <dbReference type="SAM" id="Phobius"/>
    </source>
</evidence>
<keyword evidence="2" id="KW-0812">Transmembrane</keyword>
<dbReference type="InterPro" id="IPR045584">
    <property type="entry name" value="Pilin-like"/>
</dbReference>
<dbReference type="InterPro" id="IPR000983">
    <property type="entry name" value="Bac_GSPG_pilin"/>
</dbReference>
<organism evidence="3 4">
    <name type="scientific">Shewanella youngdeokensis</name>
    <dbReference type="NCBI Taxonomy" id="2999068"/>
    <lineage>
        <taxon>Bacteria</taxon>
        <taxon>Pseudomonadati</taxon>
        <taxon>Pseudomonadota</taxon>
        <taxon>Gammaproteobacteria</taxon>
        <taxon>Alteromonadales</taxon>
        <taxon>Shewanellaceae</taxon>
        <taxon>Shewanella</taxon>
    </lineage>
</organism>
<dbReference type="InterPro" id="IPR031982">
    <property type="entry name" value="PilE-like"/>
</dbReference>